<name>A0A4P2VQM7_FLUSA</name>
<keyword evidence="2" id="KW-1185">Reference proteome</keyword>
<keyword evidence="1" id="KW-0614">Plasmid</keyword>
<dbReference type="AlphaFoldDB" id="A0A4P2VQM7"/>
<proteinExistence type="predicted"/>
<protein>
    <recommendedName>
        <fullName evidence="3">Lipoprotein</fullName>
    </recommendedName>
</protein>
<geneLocation type="plasmid" evidence="1 2">
    <name>68K</name>
</geneLocation>
<sequence length="175" mass="19058">MKSQSVLFMMFSFVFISCGGNKLDSFLSSGNDSCSLQLDQSSWQTTSTPNQNLFPTTGNFATVQASTGNCSTIFSARNPIKVSLNLSSEADKIDGQQLSFLAISLGSKAFIRNDLSSYFVSGRLQGVMIDSRTNANWTPPFADPGFVILTFQIPNSILGEFQNYPSGLVYIDQVD</sequence>
<dbReference type="RefSeq" id="WP_130613299.1">
    <property type="nucleotide sequence ID" value="NZ_AP019370.1"/>
</dbReference>
<dbReference type="EMBL" id="AP019370">
    <property type="protein sequence ID" value="BBH54730.1"/>
    <property type="molecule type" value="Genomic_DNA"/>
</dbReference>
<dbReference type="GeneID" id="39493277"/>
<dbReference type="Proteomes" id="UP000291236">
    <property type="component" value="Plasmid 68K"/>
</dbReference>
<organism evidence="1 2">
    <name type="scientific">Fluviispira sanaruensis</name>
    <dbReference type="NCBI Taxonomy" id="2493639"/>
    <lineage>
        <taxon>Bacteria</taxon>
        <taxon>Pseudomonadati</taxon>
        <taxon>Bdellovibrionota</taxon>
        <taxon>Oligoflexia</taxon>
        <taxon>Silvanigrellales</taxon>
        <taxon>Silvanigrellaceae</taxon>
        <taxon>Fluviispira</taxon>
    </lineage>
</organism>
<evidence type="ECO:0000313" key="1">
    <source>
        <dbReference type="EMBL" id="BBH54730.1"/>
    </source>
</evidence>
<gene>
    <name evidence="1" type="ORF">JCM31447_32040</name>
</gene>
<evidence type="ECO:0008006" key="3">
    <source>
        <dbReference type="Google" id="ProtNLM"/>
    </source>
</evidence>
<accession>A0A4P2VQM7</accession>
<evidence type="ECO:0000313" key="2">
    <source>
        <dbReference type="Proteomes" id="UP000291236"/>
    </source>
</evidence>
<dbReference type="PROSITE" id="PS51257">
    <property type="entry name" value="PROKAR_LIPOPROTEIN"/>
    <property type="match status" value="1"/>
</dbReference>
<dbReference type="KEGG" id="sbf:JCM31447_32040"/>
<reference evidence="1 2" key="1">
    <citation type="submission" date="2018-12" db="EMBL/GenBank/DDBJ databases">
        <title>Rubrispira sanarue gen. nov., sp., nov., a member of the order Silvanigrellales, isolated from a brackish lake in Hamamatsu Japan.</title>
        <authorList>
            <person name="Maejima Y."/>
            <person name="Iino T."/>
            <person name="Muraguchi Y."/>
            <person name="Fukuda K."/>
            <person name="Nojiri H."/>
            <person name="Ohkuma M."/>
            <person name="Moriuchi R."/>
            <person name="Dohra H."/>
            <person name="Kimbara K."/>
            <person name="Shintani M."/>
        </authorList>
    </citation>
    <scope>NUCLEOTIDE SEQUENCE [LARGE SCALE GENOMIC DNA]</scope>
    <source>
        <strain evidence="1 2">RF1110005</strain>
        <plasmid evidence="1 2">68K</plasmid>
    </source>
</reference>